<name>A0A4D7BTV1_9SPHN</name>
<dbReference type="CDD" id="cd17546">
    <property type="entry name" value="REC_hyHK_CKI1_RcsC-like"/>
    <property type="match status" value="1"/>
</dbReference>
<keyword evidence="2" id="KW-0902">Two-component regulatory system</keyword>
<dbReference type="RefSeq" id="WP_222873805.1">
    <property type="nucleotide sequence ID" value="NZ_CP039704.1"/>
</dbReference>
<evidence type="ECO:0000313" key="5">
    <source>
        <dbReference type="EMBL" id="QCI78999.1"/>
    </source>
</evidence>
<evidence type="ECO:0000256" key="3">
    <source>
        <dbReference type="PROSITE-ProRule" id="PRU00169"/>
    </source>
</evidence>
<dbReference type="Proteomes" id="UP000298714">
    <property type="component" value="Chromosome"/>
</dbReference>
<dbReference type="InterPro" id="IPR011006">
    <property type="entry name" value="CheY-like_superfamily"/>
</dbReference>
<evidence type="ECO:0000256" key="2">
    <source>
        <dbReference type="ARBA" id="ARBA00023012"/>
    </source>
</evidence>
<dbReference type="InterPro" id="IPR001789">
    <property type="entry name" value="Sig_transdc_resp-reg_receiver"/>
</dbReference>
<dbReference type="AlphaFoldDB" id="A0A4D7BTV1"/>
<evidence type="ECO:0000259" key="4">
    <source>
        <dbReference type="PROSITE" id="PS50110"/>
    </source>
</evidence>
<dbReference type="PROSITE" id="PS50110">
    <property type="entry name" value="RESPONSE_REGULATORY"/>
    <property type="match status" value="1"/>
</dbReference>
<evidence type="ECO:0000313" key="6">
    <source>
        <dbReference type="Proteomes" id="UP000298714"/>
    </source>
</evidence>
<dbReference type="PANTHER" id="PTHR45339">
    <property type="entry name" value="HYBRID SIGNAL TRANSDUCTION HISTIDINE KINASE J"/>
    <property type="match status" value="1"/>
</dbReference>
<protein>
    <submittedName>
        <fullName evidence="5">Response regulator</fullName>
    </submittedName>
</protein>
<dbReference type="EMBL" id="CP039704">
    <property type="protein sequence ID" value="QCI78999.1"/>
    <property type="molecule type" value="Genomic_DNA"/>
</dbReference>
<feature type="modified residue" description="4-aspartylphosphate" evidence="3">
    <location>
        <position position="57"/>
    </location>
</feature>
<dbReference type="PANTHER" id="PTHR45339:SF1">
    <property type="entry name" value="HYBRID SIGNAL TRANSDUCTION HISTIDINE KINASE J"/>
    <property type="match status" value="1"/>
</dbReference>
<feature type="domain" description="Response regulatory" evidence="4">
    <location>
        <begin position="7"/>
        <end position="124"/>
    </location>
</feature>
<reference evidence="6" key="1">
    <citation type="submission" date="2019-04" db="EMBL/GenBank/DDBJ databases">
        <title>Complete genome sequence of Sphingomonas sp. W1-2-3.</title>
        <authorList>
            <person name="Im W.T."/>
        </authorList>
    </citation>
    <scope>NUCLEOTIDE SEQUENCE [LARGE SCALE GENOMIC DNA]</scope>
    <source>
        <strain evidence="6">W1-2-3</strain>
    </source>
</reference>
<dbReference type="Gene3D" id="3.40.50.2300">
    <property type="match status" value="1"/>
</dbReference>
<organism evidence="5 6">
    <name type="scientific">Hankyongella ginsenosidimutans</name>
    <dbReference type="NCBI Taxonomy" id="1763828"/>
    <lineage>
        <taxon>Bacteria</taxon>
        <taxon>Pseudomonadati</taxon>
        <taxon>Pseudomonadota</taxon>
        <taxon>Alphaproteobacteria</taxon>
        <taxon>Sphingomonadales</taxon>
        <taxon>Sphingomonadaceae</taxon>
        <taxon>Hankyongella</taxon>
    </lineage>
</organism>
<keyword evidence="6" id="KW-1185">Reference proteome</keyword>
<keyword evidence="1 3" id="KW-0597">Phosphoprotein</keyword>
<sequence length="129" mass="14375">MAERPRTVLYIEDQPVNARLLSDIVNFLWGWSVDVRASAEEGIEQLSRKDYDLIYLDVNLPGLSGYDAARRIRELARGRNTPIIAVTADATSRARTNALDAGCNGYITKPLDIAKFKILTEHLLGDEGE</sequence>
<proteinExistence type="predicted"/>
<dbReference type="SUPFAM" id="SSF52172">
    <property type="entry name" value="CheY-like"/>
    <property type="match status" value="1"/>
</dbReference>
<gene>
    <name evidence="5" type="ORF">E6W36_03620</name>
</gene>
<evidence type="ECO:0000256" key="1">
    <source>
        <dbReference type="ARBA" id="ARBA00022553"/>
    </source>
</evidence>
<dbReference type="KEGG" id="hgn:E6W36_03620"/>
<accession>A0A4D7BTV1</accession>
<dbReference type="Pfam" id="PF00072">
    <property type="entry name" value="Response_reg"/>
    <property type="match status" value="1"/>
</dbReference>
<dbReference type="SMART" id="SM00448">
    <property type="entry name" value="REC"/>
    <property type="match status" value="1"/>
</dbReference>
<dbReference type="GO" id="GO:0000160">
    <property type="term" value="P:phosphorelay signal transduction system"/>
    <property type="evidence" value="ECO:0007669"/>
    <property type="project" value="UniProtKB-KW"/>
</dbReference>